<dbReference type="GO" id="GO:0005739">
    <property type="term" value="C:mitochondrion"/>
    <property type="evidence" value="ECO:0007669"/>
    <property type="project" value="UniProtKB-SubCell"/>
</dbReference>
<gene>
    <name evidence="8" type="ORF">g.31505</name>
</gene>
<evidence type="ECO:0000256" key="1">
    <source>
        <dbReference type="ARBA" id="ARBA00004173"/>
    </source>
</evidence>
<feature type="non-terminal residue" evidence="8">
    <location>
        <position position="1"/>
    </location>
</feature>
<evidence type="ECO:0008006" key="9">
    <source>
        <dbReference type="Google" id="ProtNLM"/>
    </source>
</evidence>
<keyword evidence="7" id="KW-0812">Transmembrane</keyword>
<accession>A0A1B6J7H8</accession>
<dbReference type="PANTHER" id="PTHR48182">
    <property type="entry name" value="PROTEIN SERAC1"/>
    <property type="match status" value="1"/>
</dbReference>
<name>A0A1B6J7H8_9HEMI</name>
<evidence type="ECO:0000313" key="8">
    <source>
        <dbReference type="EMBL" id="JAS95127.1"/>
    </source>
</evidence>
<dbReference type="InterPro" id="IPR029058">
    <property type="entry name" value="AB_hydrolase_fold"/>
</dbReference>
<dbReference type="EMBL" id="GECU01012579">
    <property type="protein sequence ID" value="JAS95127.1"/>
    <property type="molecule type" value="Transcribed_RNA"/>
</dbReference>
<evidence type="ECO:0000256" key="7">
    <source>
        <dbReference type="SAM" id="Phobius"/>
    </source>
</evidence>
<dbReference type="Gene3D" id="3.40.50.1820">
    <property type="entry name" value="alpha/beta hydrolase"/>
    <property type="match status" value="1"/>
</dbReference>
<dbReference type="InterPro" id="IPR052374">
    <property type="entry name" value="SERAC1"/>
</dbReference>
<keyword evidence="4" id="KW-0256">Endoplasmic reticulum</keyword>
<organism evidence="8">
    <name type="scientific">Homalodisca liturata</name>
    <dbReference type="NCBI Taxonomy" id="320908"/>
    <lineage>
        <taxon>Eukaryota</taxon>
        <taxon>Metazoa</taxon>
        <taxon>Ecdysozoa</taxon>
        <taxon>Arthropoda</taxon>
        <taxon>Hexapoda</taxon>
        <taxon>Insecta</taxon>
        <taxon>Pterygota</taxon>
        <taxon>Neoptera</taxon>
        <taxon>Paraneoptera</taxon>
        <taxon>Hemiptera</taxon>
        <taxon>Auchenorrhyncha</taxon>
        <taxon>Membracoidea</taxon>
        <taxon>Cicadellidae</taxon>
        <taxon>Cicadellinae</taxon>
        <taxon>Proconiini</taxon>
        <taxon>Homalodisca</taxon>
    </lineage>
</organism>
<evidence type="ECO:0000256" key="3">
    <source>
        <dbReference type="ARBA" id="ARBA00004370"/>
    </source>
</evidence>
<proteinExistence type="predicted"/>
<comment type="subcellular location">
    <subcellularLocation>
        <location evidence="2">Endoplasmic reticulum</location>
    </subcellularLocation>
    <subcellularLocation>
        <location evidence="3">Membrane</location>
    </subcellularLocation>
    <subcellularLocation>
        <location evidence="1">Mitochondrion</location>
    </subcellularLocation>
</comment>
<sequence length="462" mass="52047">LMTLRLMSCSERMGASMEEPQFSERVEMPVAEPVLESQALRYYRLSLMTLRLMSSYVSVVCRLLAAAYHAILRNRAVIVSGIMAVIGVITKGALYMYIPPKKMEPLLRTLGGAAPRPTPPAIELPPQPEKSVHCDVLHDPGPNNRQMDVIFIHGLKGSLERTWTQGMWELKGRDNGGRILLRKSSSASSINTLQISEVHRQSSESNLATVCKNVDCNGHSDGKVVSQIDQRERDREVSRCWPRDWLPQDYPGARVIALNYTTDPYLWRPVWINKRCRTSMSERAWEMMHHLSELGVGEHPIVWVGHSKGGLFVKQMLVHACSSSDSKMAAISKESRGILFYSVPHRGSPLANLNLPLLRQSIELTEVQKDSAEVTALHDKFRGLLDSNQLTVEVRSFIETTLTLMSLVYVRIVSVESADAEIGELYGVPIDHRNICKPRSRNCFLYRELLSLIESVTTERQS</sequence>
<feature type="transmembrane region" description="Helical" evidence="7">
    <location>
        <begin position="77"/>
        <end position="98"/>
    </location>
</feature>
<evidence type="ECO:0000256" key="4">
    <source>
        <dbReference type="ARBA" id="ARBA00022824"/>
    </source>
</evidence>
<keyword evidence="7" id="KW-1133">Transmembrane helix</keyword>
<dbReference type="GO" id="GO:0016020">
    <property type="term" value="C:membrane"/>
    <property type="evidence" value="ECO:0007669"/>
    <property type="project" value="UniProtKB-SubCell"/>
</dbReference>
<evidence type="ECO:0000256" key="5">
    <source>
        <dbReference type="ARBA" id="ARBA00023128"/>
    </source>
</evidence>
<reference evidence="8" key="1">
    <citation type="submission" date="2015-11" db="EMBL/GenBank/DDBJ databases">
        <title>De novo transcriptome assembly of four potential Pierce s Disease insect vectors from Arizona vineyards.</title>
        <authorList>
            <person name="Tassone E.E."/>
        </authorList>
    </citation>
    <scope>NUCLEOTIDE SEQUENCE</scope>
</reference>
<keyword evidence="6 7" id="KW-0472">Membrane</keyword>
<keyword evidence="5" id="KW-0496">Mitochondrion</keyword>
<dbReference type="AlphaFoldDB" id="A0A1B6J7H8"/>
<dbReference type="SUPFAM" id="SSF53474">
    <property type="entry name" value="alpha/beta-Hydrolases"/>
    <property type="match status" value="1"/>
</dbReference>
<evidence type="ECO:0000256" key="2">
    <source>
        <dbReference type="ARBA" id="ARBA00004240"/>
    </source>
</evidence>
<dbReference type="PANTHER" id="PTHR48182:SF2">
    <property type="entry name" value="PROTEIN SERAC1"/>
    <property type="match status" value="1"/>
</dbReference>
<dbReference type="GO" id="GO:0005783">
    <property type="term" value="C:endoplasmic reticulum"/>
    <property type="evidence" value="ECO:0007669"/>
    <property type="project" value="UniProtKB-SubCell"/>
</dbReference>
<evidence type="ECO:0000256" key="6">
    <source>
        <dbReference type="ARBA" id="ARBA00023136"/>
    </source>
</evidence>
<protein>
    <recommendedName>
        <fullName evidence="9">GPI inositol-deacylase</fullName>
    </recommendedName>
</protein>